<dbReference type="SMART" id="SM00367">
    <property type="entry name" value="LRR_CC"/>
    <property type="match status" value="5"/>
</dbReference>
<reference evidence="3" key="2">
    <citation type="submission" date="2020-05" db="UniProtKB">
        <authorList>
            <consortium name="EnsemblMetazoa"/>
        </authorList>
    </citation>
    <scope>IDENTIFICATION</scope>
    <source>
        <strain evidence="3">IAEA</strain>
    </source>
</reference>
<dbReference type="GO" id="GO:0031146">
    <property type="term" value="P:SCF-dependent proteasomal ubiquitin-dependent protein catabolic process"/>
    <property type="evidence" value="ECO:0007669"/>
    <property type="project" value="TreeGrafter"/>
</dbReference>
<dbReference type="InterPro" id="IPR036047">
    <property type="entry name" value="F-box-like_dom_sf"/>
</dbReference>
<dbReference type="Pfam" id="PF25372">
    <property type="entry name" value="DUF7885"/>
    <property type="match status" value="1"/>
</dbReference>
<dbReference type="PROSITE" id="PS50181">
    <property type="entry name" value="FBOX"/>
    <property type="match status" value="1"/>
</dbReference>
<dbReference type="PANTHER" id="PTHR13318">
    <property type="entry name" value="PARTNER OF PAIRED, ISOFORM B-RELATED"/>
    <property type="match status" value="1"/>
</dbReference>
<dbReference type="EnsemblMetazoa" id="GBRI031008-RA">
    <property type="protein sequence ID" value="GBRI031008-PA"/>
    <property type="gene ID" value="GBRI031008"/>
</dbReference>
<dbReference type="Gene3D" id="3.80.10.10">
    <property type="entry name" value="Ribonuclease Inhibitor"/>
    <property type="match status" value="1"/>
</dbReference>
<dbReference type="STRING" id="37001.A0A1A9WT56"/>
<reference evidence="4" key="1">
    <citation type="submission" date="2014-03" db="EMBL/GenBank/DDBJ databases">
        <authorList>
            <person name="Aksoy S."/>
            <person name="Warren W."/>
            <person name="Wilson R.K."/>
        </authorList>
    </citation>
    <scope>NUCLEOTIDE SEQUENCE [LARGE SCALE GENOMIC DNA]</scope>
    <source>
        <strain evidence="4">IAEA</strain>
    </source>
</reference>
<accession>A0A1A9WT56</accession>
<feature type="domain" description="F-box" evidence="2">
    <location>
        <begin position="11"/>
        <end position="57"/>
    </location>
</feature>
<dbReference type="Proteomes" id="UP000091820">
    <property type="component" value="Unassembled WGS sequence"/>
</dbReference>
<evidence type="ECO:0000313" key="3">
    <source>
        <dbReference type="EnsemblMetazoa" id="GBRI031008-PA"/>
    </source>
</evidence>
<dbReference type="InterPro" id="IPR032675">
    <property type="entry name" value="LRR_dom_sf"/>
</dbReference>
<keyword evidence="1" id="KW-0833">Ubl conjugation pathway</keyword>
<protein>
    <submittedName>
        <fullName evidence="3">F-box domain-containing protein</fullName>
    </submittedName>
</protein>
<evidence type="ECO:0000313" key="4">
    <source>
        <dbReference type="Proteomes" id="UP000091820"/>
    </source>
</evidence>
<dbReference type="SUPFAM" id="SSF52047">
    <property type="entry name" value="RNI-like"/>
    <property type="match status" value="1"/>
</dbReference>
<dbReference type="InterPro" id="IPR001810">
    <property type="entry name" value="F-box_dom"/>
</dbReference>
<organism evidence="3 4">
    <name type="scientific">Glossina brevipalpis</name>
    <dbReference type="NCBI Taxonomy" id="37001"/>
    <lineage>
        <taxon>Eukaryota</taxon>
        <taxon>Metazoa</taxon>
        <taxon>Ecdysozoa</taxon>
        <taxon>Arthropoda</taxon>
        <taxon>Hexapoda</taxon>
        <taxon>Insecta</taxon>
        <taxon>Pterygota</taxon>
        <taxon>Neoptera</taxon>
        <taxon>Endopterygota</taxon>
        <taxon>Diptera</taxon>
        <taxon>Brachycera</taxon>
        <taxon>Muscomorpha</taxon>
        <taxon>Hippoboscoidea</taxon>
        <taxon>Glossinidae</taxon>
        <taxon>Glossina</taxon>
    </lineage>
</organism>
<dbReference type="GO" id="GO:0019005">
    <property type="term" value="C:SCF ubiquitin ligase complex"/>
    <property type="evidence" value="ECO:0007669"/>
    <property type="project" value="TreeGrafter"/>
</dbReference>
<dbReference type="VEuPathDB" id="VectorBase:GBRI031008"/>
<dbReference type="Gene3D" id="1.20.1280.50">
    <property type="match status" value="1"/>
</dbReference>
<evidence type="ECO:0000259" key="2">
    <source>
        <dbReference type="PROSITE" id="PS50181"/>
    </source>
</evidence>
<keyword evidence="4" id="KW-1185">Reference proteome</keyword>
<dbReference type="SUPFAM" id="SSF81383">
    <property type="entry name" value="F-box domain"/>
    <property type="match status" value="1"/>
</dbReference>
<dbReference type="InterPro" id="IPR057207">
    <property type="entry name" value="FBXL15_LRR"/>
</dbReference>
<evidence type="ECO:0000256" key="1">
    <source>
        <dbReference type="ARBA" id="ARBA00022786"/>
    </source>
</evidence>
<name>A0A1A9WT56_9MUSC</name>
<proteinExistence type="predicted"/>
<dbReference type="AlphaFoldDB" id="A0A1A9WT56"/>
<dbReference type="InterPro" id="IPR006553">
    <property type="entry name" value="Leu-rich_rpt_Cys-con_subtyp"/>
</dbReference>
<dbReference type="Pfam" id="PF12937">
    <property type="entry name" value="F-box-like"/>
    <property type="match status" value="1"/>
</dbReference>
<sequence length="527" mass="61242">MNTLSDVPVSDFTLPELPTELWIQIFSYLSYGDIQQVKLVDKHWCQLTNVSHIKRKIKLIITAHNVESICEIVERRKQSFDNLQYEDVQIHRIEISSEYLLRIFTYLGPYVHHLKLDSCETLSLLNDLLPELNELIFAKTLSEEIDINSTSLDLGKFPKLKSIDMSCIFVDNSIKRLLLLNLMKSRCEHLELLSLEVNRQQEELILNTLEMYANTLRNLVISIRAELDIMKWQEMFKKFTQLEVLKIVGSVGEDWLGVLFKNIPKETLLRAVALNHSLEFNDAQLEFIAQKWCHSLEFLDLMGCSKLTDLGITRLSLIKHKLRDLNLSRCRISANGLLQGLAEKTNKTLRNLNLSHIRGLIDEYVCTLTQRFPNLNTLSLENCEGAITNDSMSYIFCYNIRLQEFFMDLTKLEIKFCLRVLTKNFERLPKYFPALEELSFPGWKNLTDDDIPNIVKGLPRLRKLNVNDCTGLTLRTLDYALKHSSTLRELNMGFLDLELDEKEPSKQNIFLRLEISKLGNQPFYSLE</sequence>